<gene>
    <name evidence="1" type="ORF">PECAL_4P04650</name>
</gene>
<dbReference type="AlphaFoldDB" id="A0A8J2SJY5"/>
<evidence type="ECO:0000313" key="1">
    <source>
        <dbReference type="EMBL" id="CAH0373280.1"/>
    </source>
</evidence>
<evidence type="ECO:0000313" key="2">
    <source>
        <dbReference type="Proteomes" id="UP000789595"/>
    </source>
</evidence>
<keyword evidence="2" id="KW-1185">Reference proteome</keyword>
<comment type="caution">
    <text evidence="1">The sequence shown here is derived from an EMBL/GenBank/DDBJ whole genome shotgun (WGS) entry which is preliminary data.</text>
</comment>
<dbReference type="Proteomes" id="UP000789595">
    <property type="component" value="Unassembled WGS sequence"/>
</dbReference>
<proteinExistence type="predicted"/>
<accession>A0A8J2SJY5</accession>
<sequence length="629" mass="67539">MEQTEGVVTKRGAWPDARGRWFLEIDGRVVIIADECAATLGDRVTCRGLTRAAVENATRPCYRARKRTSTITIEEANDAPCRLRGQVAGVSQTRGCFWLQGGQHVLAGRFALPAVGQIVELRGCEVTAASNYVAGATAFMRADGDELPKTNLEAKLRGGASEADYRALETVARRELGDVGSHELGRLLQGVVSKRGLKRSAHDDLLAAFFPSRRDDDEAPLKAALLEDARPGRVDAVVFGTVARRDGVAVLRGRTTSVLLKAHSEAYELPLNASVAIDGCGLRKRPRDQSHQILVAARHRIICVGDGVPITIEALDDAVSASLFGEVLDVRRVASDGVLLLVDDVDRGPVLVKAPSEDLVEGAWAAPAFCDAYPWVSGGGDGGADPRALLGCFVSCGDVVFMDDEEDVVETVRVVGAALVAVSRVRPRRCRAARIIEGDALQYASSRLRTPPAPCSTYRVCVEAARDLQEGEEVCVCGRAAFSGPNGYAFVEEMKALPLQGQHGAEVLRSQLAQVRRCPLCAAIDLGRLATIGADAQRKGSLKVVERSFVLDDGTASMRCEWRCCGCASRDYPGESSRMDGRLAVVRGSVGSDYRGFTFIHVASLRLASEEEAPLWTLLTPRVADGWDG</sequence>
<organism evidence="1 2">
    <name type="scientific">Pelagomonas calceolata</name>
    <dbReference type="NCBI Taxonomy" id="35677"/>
    <lineage>
        <taxon>Eukaryota</taxon>
        <taxon>Sar</taxon>
        <taxon>Stramenopiles</taxon>
        <taxon>Ochrophyta</taxon>
        <taxon>Pelagophyceae</taxon>
        <taxon>Pelagomonadales</taxon>
        <taxon>Pelagomonadaceae</taxon>
        <taxon>Pelagomonas</taxon>
    </lineage>
</organism>
<dbReference type="EMBL" id="CAKKNE010000004">
    <property type="protein sequence ID" value="CAH0373280.1"/>
    <property type="molecule type" value="Genomic_DNA"/>
</dbReference>
<protein>
    <submittedName>
        <fullName evidence="1">Uncharacterized protein</fullName>
    </submittedName>
</protein>
<name>A0A8J2SJY5_9STRA</name>
<reference evidence="1" key="1">
    <citation type="submission" date="2021-11" db="EMBL/GenBank/DDBJ databases">
        <authorList>
            <consortium name="Genoscope - CEA"/>
            <person name="William W."/>
        </authorList>
    </citation>
    <scope>NUCLEOTIDE SEQUENCE</scope>
</reference>